<dbReference type="RefSeq" id="WP_104320741.1">
    <property type="nucleotide sequence ID" value="NZ_PSSX01000002.1"/>
</dbReference>
<gene>
    <name evidence="2" type="ORF">KEHDKFFH_04180</name>
</gene>
<evidence type="ECO:0000313" key="2">
    <source>
        <dbReference type="EMBL" id="PPI85633.1"/>
    </source>
</evidence>
<dbReference type="AlphaFoldDB" id="A0A2S5ZE00"/>
<protein>
    <submittedName>
        <fullName evidence="2">Uncharacterized protein</fullName>
    </submittedName>
</protein>
<keyword evidence="3" id="KW-1185">Reference proteome</keyword>
<evidence type="ECO:0000313" key="3">
    <source>
        <dbReference type="Proteomes" id="UP000239917"/>
    </source>
</evidence>
<feature type="transmembrane region" description="Helical" evidence="1">
    <location>
        <begin position="24"/>
        <end position="44"/>
    </location>
</feature>
<accession>A0A2S5ZE00</accession>
<proteinExistence type="predicted"/>
<reference evidence="2 3" key="1">
    <citation type="submission" date="2018-01" db="EMBL/GenBank/DDBJ databases">
        <title>Complete genome sequences of the type strains of Marinobacter flavimaris and Marinobacter maroccanus.</title>
        <authorList>
            <person name="Palau M."/>
            <person name="Boujida N."/>
            <person name="Manresa A."/>
            <person name="Minana-Galbis D."/>
        </authorList>
    </citation>
    <scope>NUCLEOTIDE SEQUENCE [LARGE SCALE GENOMIC DNA]</scope>
    <source>
        <strain evidence="2 3">N4</strain>
    </source>
</reference>
<organism evidence="2 3">
    <name type="scientific">Marinobacter maroccanus</name>
    <dbReference type="NCBI Taxonomy" id="2055143"/>
    <lineage>
        <taxon>Bacteria</taxon>
        <taxon>Pseudomonadati</taxon>
        <taxon>Pseudomonadota</taxon>
        <taxon>Gammaproteobacteria</taxon>
        <taxon>Pseudomonadales</taxon>
        <taxon>Marinobacteraceae</taxon>
        <taxon>Marinobacter</taxon>
    </lineage>
</organism>
<name>A0A2S5ZE00_9GAMM</name>
<keyword evidence="1" id="KW-0472">Membrane</keyword>
<comment type="caution">
    <text evidence="2">The sequence shown here is derived from an EMBL/GenBank/DDBJ whole genome shotgun (WGS) entry which is preliminary data.</text>
</comment>
<dbReference type="OrthoDB" id="9873481at2"/>
<dbReference type="EMBL" id="PSSX01000002">
    <property type="protein sequence ID" value="PPI85633.1"/>
    <property type="molecule type" value="Genomic_DNA"/>
</dbReference>
<dbReference type="Proteomes" id="UP000239917">
    <property type="component" value="Unassembled WGS sequence"/>
</dbReference>
<evidence type="ECO:0000256" key="1">
    <source>
        <dbReference type="SAM" id="Phobius"/>
    </source>
</evidence>
<keyword evidence="1" id="KW-0812">Transmembrane</keyword>
<keyword evidence="1" id="KW-1133">Transmembrane helix</keyword>
<feature type="transmembrane region" description="Helical" evidence="1">
    <location>
        <begin position="77"/>
        <end position="99"/>
    </location>
</feature>
<sequence length="107" mass="11205">MSFVVELAVMATGTQKVGSMKSKLITSVLAGLLVPWSYFLLVQVGPIRTYSDGKEIIGESGVAGFIQFHGWQDALVLYGKAGAVCAAVAFIICLANGAIERTVGAKP</sequence>